<evidence type="ECO:0000313" key="3">
    <source>
        <dbReference type="Proteomes" id="UP000288096"/>
    </source>
</evidence>
<comment type="caution">
    <text evidence="2">The sequence shown here is derived from an EMBL/GenBank/DDBJ whole genome shotgun (WGS) entry which is preliminary data.</text>
</comment>
<reference evidence="3" key="1">
    <citation type="submission" date="2017-11" db="EMBL/GenBank/DDBJ databases">
        <authorList>
            <person name="Watanabe M."/>
            <person name="Kojima H."/>
        </authorList>
    </citation>
    <scope>NUCLEOTIDE SEQUENCE [LARGE SCALE GENOMIC DNA]</scope>
    <source>
        <strain evidence="3">Tokyo 01</strain>
    </source>
</reference>
<keyword evidence="1" id="KW-0812">Transmembrane</keyword>
<evidence type="ECO:0000256" key="1">
    <source>
        <dbReference type="SAM" id="Phobius"/>
    </source>
</evidence>
<organism evidence="2 3">
    <name type="scientific">Desulfonema ishimotonii</name>
    <dbReference type="NCBI Taxonomy" id="45657"/>
    <lineage>
        <taxon>Bacteria</taxon>
        <taxon>Pseudomonadati</taxon>
        <taxon>Thermodesulfobacteriota</taxon>
        <taxon>Desulfobacteria</taxon>
        <taxon>Desulfobacterales</taxon>
        <taxon>Desulfococcaceae</taxon>
        <taxon>Desulfonema</taxon>
    </lineage>
</organism>
<feature type="transmembrane region" description="Helical" evidence="1">
    <location>
        <begin position="76"/>
        <end position="94"/>
    </location>
</feature>
<proteinExistence type="predicted"/>
<dbReference type="AlphaFoldDB" id="A0A401FYA8"/>
<keyword evidence="3" id="KW-1185">Reference proteome</keyword>
<feature type="transmembrane region" description="Helical" evidence="1">
    <location>
        <begin position="53"/>
        <end position="70"/>
    </location>
</feature>
<keyword evidence="1" id="KW-1133">Transmembrane helix</keyword>
<keyword evidence="1" id="KW-0472">Membrane</keyword>
<name>A0A401FYA8_9BACT</name>
<reference evidence="3" key="2">
    <citation type="submission" date="2019-01" db="EMBL/GenBank/DDBJ databases">
        <title>Genome sequence of Desulfonema ishimotonii strain Tokyo 01.</title>
        <authorList>
            <person name="Fukui M."/>
        </authorList>
    </citation>
    <scope>NUCLEOTIDE SEQUENCE [LARGE SCALE GENOMIC DNA]</scope>
    <source>
        <strain evidence="3">Tokyo 01</strain>
    </source>
</reference>
<accession>A0A401FYA8</accession>
<gene>
    <name evidence="2" type="ORF">DENIS_2955</name>
</gene>
<dbReference type="EMBL" id="BEXT01000001">
    <property type="protein sequence ID" value="GBC61992.1"/>
    <property type="molecule type" value="Genomic_DNA"/>
</dbReference>
<protein>
    <submittedName>
        <fullName evidence="2">Uncharacterized protein</fullName>
    </submittedName>
</protein>
<evidence type="ECO:0000313" key="2">
    <source>
        <dbReference type="EMBL" id="GBC61992.1"/>
    </source>
</evidence>
<sequence>MMWRNYYPARSQRTILFNNSQDSFELKKITEELADKNNQAELYMEYIITEIKYIPVIPMILMVLYGAALIACGSFIFTLICLTLMLILVIYLALATISSNNLLLETDNVDEIIGELQEIIDCLQNDS</sequence>
<dbReference type="Proteomes" id="UP000288096">
    <property type="component" value="Unassembled WGS sequence"/>
</dbReference>